<evidence type="ECO:0000313" key="6">
    <source>
        <dbReference type="Proteomes" id="UP000221961"/>
    </source>
</evidence>
<evidence type="ECO:0000256" key="1">
    <source>
        <dbReference type="ARBA" id="ARBA00005254"/>
    </source>
</evidence>
<dbReference type="InterPro" id="IPR001753">
    <property type="entry name" value="Enoyl-CoA_hydra/iso"/>
</dbReference>
<dbReference type="Gene3D" id="1.10.12.10">
    <property type="entry name" value="Lyase 2-enoyl-coa Hydratase, Chain A, domain 2"/>
    <property type="match status" value="1"/>
</dbReference>
<proteinExistence type="inferred from homology"/>
<dbReference type="AlphaFoldDB" id="A0A291RVW8"/>
<dbReference type="Gene3D" id="3.90.226.10">
    <property type="entry name" value="2-enoyl-CoA Hydratase, Chain A, domain 1"/>
    <property type="match status" value="1"/>
</dbReference>
<dbReference type="InterPro" id="IPR029045">
    <property type="entry name" value="ClpP/crotonase-like_dom_sf"/>
</dbReference>
<gene>
    <name evidence="5" type="ORF">CRH09_03290</name>
</gene>
<evidence type="ECO:0000313" key="5">
    <source>
        <dbReference type="EMBL" id="ATL71475.1"/>
    </source>
</evidence>
<dbReference type="PANTHER" id="PTHR11941">
    <property type="entry name" value="ENOYL-COA HYDRATASE-RELATED"/>
    <property type="match status" value="1"/>
</dbReference>
<dbReference type="CDD" id="cd06558">
    <property type="entry name" value="crotonase-like"/>
    <property type="match status" value="1"/>
</dbReference>
<dbReference type="InterPro" id="IPR014748">
    <property type="entry name" value="Enoyl-CoA_hydra_C"/>
</dbReference>
<evidence type="ECO:0000256" key="2">
    <source>
        <dbReference type="ARBA" id="ARBA00023239"/>
    </source>
</evidence>
<evidence type="ECO:0000256" key="4">
    <source>
        <dbReference type="ARBA" id="ARBA00023717"/>
    </source>
</evidence>
<comment type="catalytic activity">
    <reaction evidence="4">
        <text>a 4-saturated-(3S)-3-hydroxyacyl-CoA = a (3E)-enoyl-CoA + H2O</text>
        <dbReference type="Rhea" id="RHEA:20724"/>
        <dbReference type="ChEBI" id="CHEBI:15377"/>
        <dbReference type="ChEBI" id="CHEBI:58521"/>
        <dbReference type="ChEBI" id="CHEBI:137480"/>
        <dbReference type="EC" id="4.2.1.17"/>
    </reaction>
</comment>
<comment type="similarity">
    <text evidence="1">Belongs to the enoyl-CoA hydratase/isomerase family.</text>
</comment>
<dbReference type="SUPFAM" id="SSF52096">
    <property type="entry name" value="ClpP/crotonase"/>
    <property type="match status" value="1"/>
</dbReference>
<reference evidence="5 6" key="1">
    <citation type="submission" date="2017-10" db="EMBL/GenBank/DDBJ databases">
        <title>Comparative genomics between pathogenic Norcardia.</title>
        <authorList>
            <person name="Zeng L."/>
        </authorList>
    </citation>
    <scope>NUCLEOTIDE SEQUENCE [LARGE SCALE GENOMIC DNA]</scope>
    <source>
        <strain evidence="5 6">NC_YFY_NT001</strain>
    </source>
</reference>
<accession>A0A291RVW8</accession>
<dbReference type="EMBL" id="CP023778">
    <property type="protein sequence ID" value="ATL71475.1"/>
    <property type="molecule type" value="Genomic_DNA"/>
</dbReference>
<dbReference type="Pfam" id="PF00378">
    <property type="entry name" value="ECH_1"/>
    <property type="match status" value="1"/>
</dbReference>
<evidence type="ECO:0000256" key="3">
    <source>
        <dbReference type="ARBA" id="ARBA00023709"/>
    </source>
</evidence>
<name>A0A291RVW8_9NOCA</name>
<organism evidence="5 6">
    <name type="scientific">Nocardia terpenica</name>
    <dbReference type="NCBI Taxonomy" id="455432"/>
    <lineage>
        <taxon>Bacteria</taxon>
        <taxon>Bacillati</taxon>
        <taxon>Actinomycetota</taxon>
        <taxon>Actinomycetes</taxon>
        <taxon>Mycobacteriales</taxon>
        <taxon>Nocardiaceae</taxon>
        <taxon>Nocardia</taxon>
    </lineage>
</organism>
<dbReference type="GO" id="GO:0004300">
    <property type="term" value="F:enoyl-CoA hydratase activity"/>
    <property type="evidence" value="ECO:0007669"/>
    <property type="project" value="UniProtKB-EC"/>
</dbReference>
<dbReference type="Proteomes" id="UP000221961">
    <property type="component" value="Chromosome"/>
</dbReference>
<dbReference type="GO" id="GO:0006635">
    <property type="term" value="P:fatty acid beta-oxidation"/>
    <property type="evidence" value="ECO:0007669"/>
    <property type="project" value="TreeGrafter"/>
</dbReference>
<dbReference type="KEGG" id="ntp:CRH09_03290"/>
<dbReference type="PANTHER" id="PTHR11941:SF54">
    <property type="entry name" value="ENOYL-COA HYDRATASE, MITOCHONDRIAL"/>
    <property type="match status" value="1"/>
</dbReference>
<keyword evidence="2" id="KW-0456">Lyase</keyword>
<comment type="catalytic activity">
    <reaction evidence="3">
        <text>a (3S)-3-hydroxyacyl-CoA = a (2E)-enoyl-CoA + H2O</text>
        <dbReference type="Rhea" id="RHEA:16105"/>
        <dbReference type="ChEBI" id="CHEBI:15377"/>
        <dbReference type="ChEBI" id="CHEBI:57318"/>
        <dbReference type="ChEBI" id="CHEBI:58856"/>
        <dbReference type="EC" id="4.2.1.17"/>
    </reaction>
</comment>
<sequence length="259" mass="28228">MRLRVTDRIATVTLHRPERRNAFTAEMGAELADVYRYCDTEDEVRAVVLTGTPPAFCAGADLGAGDRTFSEPGADFSAAGVDRPAWQVRKPVIAAVNGHALGIGLTLAMQCDLCIMATDAKYGVLQVRRGMIGDAYSHWVLPRLIGISRAAYLLLTGATFDGRRACDMGLCLETVPSEQVLDAAMTIARDIAENTAPLAVAASKRLLWSSFERDAAEIGALETDLHVTLMKHPDAREGMRAYLEHRPPQWTGHPDQLPR</sequence>
<protein>
    <submittedName>
        <fullName evidence="5">Crotonase</fullName>
    </submittedName>
</protein>